<dbReference type="SUPFAM" id="SSF51569">
    <property type="entry name" value="Aldolase"/>
    <property type="match status" value="1"/>
</dbReference>
<proteinExistence type="inferred from homology"/>
<dbReference type="PROSITE" id="PS50991">
    <property type="entry name" value="PYR_CT"/>
    <property type="match status" value="1"/>
</dbReference>
<evidence type="ECO:0000256" key="6">
    <source>
        <dbReference type="ARBA" id="ARBA00022679"/>
    </source>
</evidence>
<dbReference type="InterPro" id="IPR002034">
    <property type="entry name" value="AIPM/Hcit_synth_CS"/>
</dbReference>
<dbReference type="InterPro" id="IPR054691">
    <property type="entry name" value="LeuA/HCS_post-cat"/>
</dbReference>
<dbReference type="Gene3D" id="3.20.20.70">
    <property type="entry name" value="Aldolase class I"/>
    <property type="match status" value="1"/>
</dbReference>
<dbReference type="Proteomes" id="UP000236161">
    <property type="component" value="Unassembled WGS sequence"/>
</dbReference>
<dbReference type="PANTHER" id="PTHR10277">
    <property type="entry name" value="HOMOCITRATE SYNTHASE-RELATED"/>
    <property type="match status" value="1"/>
</dbReference>
<evidence type="ECO:0000256" key="2">
    <source>
        <dbReference type="ARBA" id="ARBA00004689"/>
    </source>
</evidence>
<dbReference type="FunFam" id="1.10.238.260:FF:000001">
    <property type="entry name" value="2-isopropylmalate synthase"/>
    <property type="match status" value="1"/>
</dbReference>
<evidence type="ECO:0000256" key="8">
    <source>
        <dbReference type="RuleBase" id="RU003523"/>
    </source>
</evidence>
<dbReference type="PROSITE" id="PS00816">
    <property type="entry name" value="AIPM_HOMOCIT_SYNTH_2"/>
    <property type="match status" value="1"/>
</dbReference>
<dbReference type="CDD" id="cd07940">
    <property type="entry name" value="DRE_TIM_IPMS"/>
    <property type="match status" value="1"/>
</dbReference>
<dbReference type="NCBIfam" id="NF002086">
    <property type="entry name" value="PRK00915.1-3"/>
    <property type="match status" value="1"/>
</dbReference>
<dbReference type="Gene3D" id="3.30.160.270">
    <property type="match status" value="1"/>
</dbReference>
<dbReference type="FunFam" id="3.20.20.70:FF:000010">
    <property type="entry name" value="2-isopropylmalate synthase"/>
    <property type="match status" value="1"/>
</dbReference>
<keyword evidence="6 8" id="KW-0808">Transferase</keyword>
<dbReference type="EC" id="2.3.3.13" evidence="3"/>
<dbReference type="GO" id="GO:0009098">
    <property type="term" value="P:L-leucine biosynthetic process"/>
    <property type="evidence" value="ECO:0007669"/>
    <property type="project" value="UniProtKB-KW"/>
</dbReference>
<comment type="catalytic activity">
    <reaction evidence="1">
        <text>3-methyl-2-oxobutanoate + acetyl-CoA + H2O = (2S)-2-isopropylmalate + CoA + H(+)</text>
        <dbReference type="Rhea" id="RHEA:21524"/>
        <dbReference type="ChEBI" id="CHEBI:1178"/>
        <dbReference type="ChEBI" id="CHEBI:11851"/>
        <dbReference type="ChEBI" id="CHEBI:15377"/>
        <dbReference type="ChEBI" id="CHEBI:15378"/>
        <dbReference type="ChEBI" id="CHEBI:57287"/>
        <dbReference type="ChEBI" id="CHEBI:57288"/>
        <dbReference type="EC" id="2.3.3.13"/>
    </reaction>
</comment>
<evidence type="ECO:0000256" key="4">
    <source>
        <dbReference type="ARBA" id="ARBA00022430"/>
    </source>
</evidence>
<evidence type="ECO:0000256" key="1">
    <source>
        <dbReference type="ARBA" id="ARBA00000064"/>
    </source>
</evidence>
<dbReference type="Pfam" id="PF00682">
    <property type="entry name" value="HMGL-like"/>
    <property type="match status" value="1"/>
</dbReference>
<reference evidence="11 12" key="1">
    <citation type="journal article" date="2017" name="Nature">
        <title>The Apostasia genome and the evolution of orchids.</title>
        <authorList>
            <person name="Zhang G.Q."/>
            <person name="Liu K.W."/>
            <person name="Li Z."/>
            <person name="Lohaus R."/>
            <person name="Hsiao Y.Y."/>
            <person name="Niu S.C."/>
            <person name="Wang J.Y."/>
            <person name="Lin Y.C."/>
            <person name="Xu Q."/>
            <person name="Chen L.J."/>
            <person name="Yoshida K."/>
            <person name="Fujiwara S."/>
            <person name="Wang Z.W."/>
            <person name="Zhang Y.Q."/>
            <person name="Mitsuda N."/>
            <person name="Wang M."/>
            <person name="Liu G.H."/>
            <person name="Pecoraro L."/>
            <person name="Huang H.X."/>
            <person name="Xiao X.J."/>
            <person name="Lin M."/>
            <person name="Wu X.Y."/>
            <person name="Wu W.L."/>
            <person name="Chen Y.Y."/>
            <person name="Chang S.B."/>
            <person name="Sakamoto S."/>
            <person name="Ohme-Takagi M."/>
            <person name="Yagi M."/>
            <person name="Zeng S.J."/>
            <person name="Shen C.Y."/>
            <person name="Yeh C.M."/>
            <person name="Luo Y.B."/>
            <person name="Tsai W.C."/>
            <person name="Van de Peer Y."/>
            <person name="Liu Z.J."/>
        </authorList>
    </citation>
    <scope>NUCLEOTIDE SEQUENCE [LARGE SCALE GENOMIC DNA]</scope>
    <source>
        <strain evidence="12">cv. Shenzhen</strain>
        <tissue evidence="11">Stem</tissue>
    </source>
</reference>
<keyword evidence="12" id="KW-1185">Reference proteome</keyword>
<feature type="domain" description="Pyruvate carboxyltransferase" evidence="10">
    <location>
        <begin position="28"/>
        <end position="300"/>
    </location>
</feature>
<keyword evidence="7" id="KW-0100">Branched-chain amino acid biosynthesis</keyword>
<dbReference type="EMBL" id="KZ451982">
    <property type="protein sequence ID" value="PKA54794.1"/>
    <property type="molecule type" value="Genomic_DNA"/>
</dbReference>
<dbReference type="GO" id="GO:0019761">
    <property type="term" value="P:glucosinolate biosynthetic process"/>
    <property type="evidence" value="ECO:0007669"/>
    <property type="project" value="UniProtKB-ARBA"/>
</dbReference>
<dbReference type="InterPro" id="IPR036230">
    <property type="entry name" value="LeuA_allosteric_dom_sf"/>
</dbReference>
<feature type="region of interest" description="Disordered" evidence="9">
    <location>
        <begin position="522"/>
        <end position="546"/>
    </location>
</feature>
<gene>
    <name evidence="11" type="primary">IPMSA</name>
    <name evidence="11" type="ORF">AXF42_Ash000629</name>
</gene>
<dbReference type="Gene3D" id="1.10.238.260">
    <property type="match status" value="1"/>
</dbReference>
<name>A0A2I0AGX3_9ASPA</name>
<dbReference type="SUPFAM" id="SSF110921">
    <property type="entry name" value="2-isopropylmalate synthase LeuA, allosteric (dimerisation) domain"/>
    <property type="match status" value="1"/>
</dbReference>
<dbReference type="InterPro" id="IPR013785">
    <property type="entry name" value="Aldolase_TIM"/>
</dbReference>
<dbReference type="AlphaFoldDB" id="A0A2I0AGX3"/>
<sequence>MASLPAAVPTTAGRPEYTPNRVADPSYVRILDTTLRDGEQAPGAAMTAAQKLSIARQLVLLGVDVIDAGFPSSSPEELNAVKSIAAEVGSCAAAGSHVPVISAIARCNRRDIDAAWAAVGGARRPRICTFIATSEIHMKHKLRKSREEVVAIAGEMVAYARSVGFKDINFGAEDSLRSDKDFLCRVFGQAIKAGATTVVIADTVGCTLPSEIKALVSYVRANTPGIENAVISIHCHNDLGLANANTLAAIEAGAREVEVTVNGIGERAGNAALEEVVMAIKCRKELLGGIYTGINTKHISETSKMVVEYTELNVQPHKAIVGANAFSHESGIHQDGVLKFRGTYEFISREEIGLNQTNESAIVLGKLSGRHALKSRLSRLGYDVDGAELDAVFRKFKEWTGKKKRISDDEIEALVCSKPVQSQPIWSLGGVQVVHGTLGFSSATVKLINMEGKEKIASSSGIGPLDAAYKAIETIVQTPIKLVEYTNTPLDGINSIFSTQVVLSEDHSQLSAFPPIEKVNGDANDFGPSGKANGHSPSGKANGHAFSFNGSGEDADIVVSSVQAYLQALNRMLSMKYSI</sequence>
<keyword evidence="5" id="KW-0028">Amino-acid biosynthesis</keyword>
<dbReference type="PANTHER" id="PTHR10277:SF9">
    <property type="entry name" value="2-ISOPROPYLMALATE SYNTHASE 1, CHLOROPLASTIC-RELATED"/>
    <property type="match status" value="1"/>
</dbReference>
<dbReference type="SMART" id="SM00917">
    <property type="entry name" value="LeuA_dimer"/>
    <property type="match status" value="1"/>
</dbReference>
<organism evidence="11 12">
    <name type="scientific">Apostasia shenzhenica</name>
    <dbReference type="NCBI Taxonomy" id="1088818"/>
    <lineage>
        <taxon>Eukaryota</taxon>
        <taxon>Viridiplantae</taxon>
        <taxon>Streptophyta</taxon>
        <taxon>Embryophyta</taxon>
        <taxon>Tracheophyta</taxon>
        <taxon>Spermatophyta</taxon>
        <taxon>Magnoliopsida</taxon>
        <taxon>Liliopsida</taxon>
        <taxon>Asparagales</taxon>
        <taxon>Orchidaceae</taxon>
        <taxon>Apostasioideae</taxon>
        <taxon>Apostasia</taxon>
    </lineage>
</organism>
<dbReference type="InterPro" id="IPR050073">
    <property type="entry name" value="2-IPM_HCS-like"/>
</dbReference>
<dbReference type="STRING" id="1088818.A0A2I0AGX3"/>
<feature type="region of interest" description="Disordered" evidence="9">
    <location>
        <begin position="1"/>
        <end position="20"/>
    </location>
</feature>
<dbReference type="OrthoDB" id="2015253at2759"/>
<dbReference type="InterPro" id="IPR000891">
    <property type="entry name" value="PYR_CT"/>
</dbReference>
<accession>A0A2I0AGX3</accession>
<dbReference type="GO" id="GO:0009507">
    <property type="term" value="C:chloroplast"/>
    <property type="evidence" value="ECO:0007669"/>
    <property type="project" value="TreeGrafter"/>
</dbReference>
<comment type="similarity">
    <text evidence="8">Belongs to the alpha-IPM synthase/homocitrate synthase family.</text>
</comment>
<dbReference type="InterPro" id="IPR013709">
    <property type="entry name" value="2-isopropylmalate_synth_dimer"/>
</dbReference>
<evidence type="ECO:0000313" key="12">
    <source>
        <dbReference type="Proteomes" id="UP000236161"/>
    </source>
</evidence>
<evidence type="ECO:0000256" key="3">
    <source>
        <dbReference type="ARBA" id="ARBA00012973"/>
    </source>
</evidence>
<keyword evidence="4" id="KW-0432">Leucine biosynthesis</keyword>
<dbReference type="GO" id="GO:0003852">
    <property type="term" value="F:2-isopropylmalate synthase activity"/>
    <property type="evidence" value="ECO:0007669"/>
    <property type="project" value="UniProtKB-EC"/>
</dbReference>
<evidence type="ECO:0000256" key="9">
    <source>
        <dbReference type="SAM" id="MobiDB-lite"/>
    </source>
</evidence>
<dbReference type="PROSITE" id="PS00815">
    <property type="entry name" value="AIPM_HOMOCIT_SYNTH_1"/>
    <property type="match status" value="1"/>
</dbReference>
<evidence type="ECO:0000313" key="11">
    <source>
        <dbReference type="EMBL" id="PKA54794.1"/>
    </source>
</evidence>
<dbReference type="GO" id="GO:0010177">
    <property type="term" value="F:methylthioalkylmalate synthase activity"/>
    <property type="evidence" value="ECO:0007669"/>
    <property type="project" value="UniProtKB-ARBA"/>
</dbReference>
<keyword evidence="11" id="KW-0012">Acyltransferase</keyword>
<dbReference type="Pfam" id="PF08502">
    <property type="entry name" value="LeuA_dimer"/>
    <property type="match status" value="1"/>
</dbReference>
<evidence type="ECO:0000256" key="7">
    <source>
        <dbReference type="ARBA" id="ARBA00023304"/>
    </source>
</evidence>
<evidence type="ECO:0000256" key="5">
    <source>
        <dbReference type="ARBA" id="ARBA00022605"/>
    </source>
</evidence>
<dbReference type="Pfam" id="PF22617">
    <property type="entry name" value="HCS_D2"/>
    <property type="match status" value="1"/>
</dbReference>
<protein>
    <recommendedName>
        <fullName evidence="3">2-isopropylmalate synthase</fullName>
        <ecNumber evidence="3">2.3.3.13</ecNumber>
    </recommendedName>
</protein>
<comment type="pathway">
    <text evidence="2">Amino-acid biosynthesis; L-leucine biosynthesis; L-leucine from 3-methyl-2-oxobutanoate: step 1/4.</text>
</comment>
<evidence type="ECO:0000259" key="10">
    <source>
        <dbReference type="PROSITE" id="PS50991"/>
    </source>
</evidence>